<organism evidence="6 7">
    <name type="scientific">Symbiochloris irregularis</name>
    <dbReference type="NCBI Taxonomy" id="706552"/>
    <lineage>
        <taxon>Eukaryota</taxon>
        <taxon>Viridiplantae</taxon>
        <taxon>Chlorophyta</taxon>
        <taxon>core chlorophytes</taxon>
        <taxon>Trebouxiophyceae</taxon>
        <taxon>Trebouxiales</taxon>
        <taxon>Trebouxiaceae</taxon>
        <taxon>Symbiochloris</taxon>
    </lineage>
</organism>
<dbReference type="GO" id="GO:0016616">
    <property type="term" value="F:oxidoreductase activity, acting on the CH-OH group of donors, NAD or NADP as acceptor"/>
    <property type="evidence" value="ECO:0007669"/>
    <property type="project" value="UniProtKB-ARBA"/>
</dbReference>
<dbReference type="PRINTS" id="PR00080">
    <property type="entry name" value="SDRFAMILY"/>
</dbReference>
<dbReference type="SMART" id="SM00822">
    <property type="entry name" value="PKS_KR"/>
    <property type="match status" value="1"/>
</dbReference>
<dbReference type="InterPro" id="IPR020904">
    <property type="entry name" value="Sc_DH/Rdtase_CS"/>
</dbReference>
<dbReference type="Gene3D" id="3.40.50.720">
    <property type="entry name" value="NAD(P)-binding Rossmann-like Domain"/>
    <property type="match status" value="1"/>
</dbReference>
<dbReference type="AlphaFoldDB" id="A0AAW1NTD4"/>
<feature type="region of interest" description="Disordered" evidence="4">
    <location>
        <begin position="1"/>
        <end position="42"/>
    </location>
</feature>
<accession>A0AAW1NTD4</accession>
<keyword evidence="2" id="KW-0560">Oxidoreductase</keyword>
<proteinExistence type="inferred from homology"/>
<reference evidence="6 7" key="1">
    <citation type="journal article" date="2024" name="Nat. Commun.">
        <title>Phylogenomics reveals the evolutionary origins of lichenization in chlorophyte algae.</title>
        <authorList>
            <person name="Puginier C."/>
            <person name="Libourel C."/>
            <person name="Otte J."/>
            <person name="Skaloud P."/>
            <person name="Haon M."/>
            <person name="Grisel S."/>
            <person name="Petersen M."/>
            <person name="Berrin J.G."/>
            <person name="Delaux P.M."/>
            <person name="Dal Grande F."/>
            <person name="Keller J."/>
        </authorList>
    </citation>
    <scope>NUCLEOTIDE SEQUENCE [LARGE SCALE GENOMIC DNA]</scope>
    <source>
        <strain evidence="6 7">SAG 2036</strain>
    </source>
</reference>
<evidence type="ECO:0000259" key="5">
    <source>
        <dbReference type="SMART" id="SM00822"/>
    </source>
</evidence>
<dbReference type="InterPro" id="IPR057326">
    <property type="entry name" value="KR_dom"/>
</dbReference>
<evidence type="ECO:0000256" key="2">
    <source>
        <dbReference type="ARBA" id="ARBA00023002"/>
    </source>
</evidence>
<dbReference type="GO" id="GO:0006633">
    <property type="term" value="P:fatty acid biosynthetic process"/>
    <property type="evidence" value="ECO:0007669"/>
    <property type="project" value="TreeGrafter"/>
</dbReference>
<evidence type="ECO:0000256" key="4">
    <source>
        <dbReference type="SAM" id="MobiDB-lite"/>
    </source>
</evidence>
<dbReference type="PRINTS" id="PR00081">
    <property type="entry name" value="GDHRDH"/>
</dbReference>
<dbReference type="FunFam" id="3.40.50.720:FF:000084">
    <property type="entry name" value="Short-chain dehydrogenase reductase"/>
    <property type="match status" value="1"/>
</dbReference>
<dbReference type="InterPro" id="IPR002347">
    <property type="entry name" value="SDR_fam"/>
</dbReference>
<dbReference type="InterPro" id="IPR036291">
    <property type="entry name" value="NAD(P)-bd_dom_sf"/>
</dbReference>
<evidence type="ECO:0000256" key="3">
    <source>
        <dbReference type="RuleBase" id="RU000363"/>
    </source>
</evidence>
<comment type="caution">
    <text evidence="6">The sequence shown here is derived from an EMBL/GenBank/DDBJ whole genome shotgun (WGS) entry which is preliminary data.</text>
</comment>
<dbReference type="SUPFAM" id="SSF51735">
    <property type="entry name" value="NAD(P)-binding Rossmann-fold domains"/>
    <property type="match status" value="1"/>
</dbReference>
<protein>
    <recommendedName>
        <fullName evidence="5">Ketoreductase domain-containing protein</fullName>
    </recommendedName>
</protein>
<evidence type="ECO:0000313" key="6">
    <source>
        <dbReference type="EMBL" id="KAK9793710.1"/>
    </source>
</evidence>
<sequence length="358" mass="37384">MCDVKGSAFVPRRQRAHSDKASGGHQGRTAPDTDRGMPSGPAQSQLRLQVLRQHLDPPVAAVPAELDRLPCSVTEISQLTGQLLKGQVAIITGSGQGLGAAAAELFALHGAKIVVSDLDAQKAEQVADRIRSNGGEAHAISGDVTADDFPERLATGTVKQFGKIDILVNNAGFTWDGVIHRISKKQWDSILAVHITAPFRIIQAVAPYMREAAKKEIDSTDKAQPRTIINVSSTVGVHGNIGQANYSAAKAAVIGLTKTVAKEWGPFNVRCNAVTYGFIDTRLTQGKEAGKTIEVGGQKVTLGIPGGDMAAAAAAEMMIPLKRIGTPAEAAGAMLALASPLCAFVTGQSLEVTGGANM</sequence>
<evidence type="ECO:0000313" key="7">
    <source>
        <dbReference type="Proteomes" id="UP001465755"/>
    </source>
</evidence>
<feature type="domain" description="Ketoreductase" evidence="5">
    <location>
        <begin position="87"/>
        <end position="267"/>
    </location>
</feature>
<dbReference type="Pfam" id="PF00106">
    <property type="entry name" value="adh_short"/>
    <property type="match status" value="1"/>
</dbReference>
<evidence type="ECO:0000256" key="1">
    <source>
        <dbReference type="ARBA" id="ARBA00006484"/>
    </source>
</evidence>
<dbReference type="GO" id="GO:0048038">
    <property type="term" value="F:quinone binding"/>
    <property type="evidence" value="ECO:0007669"/>
    <property type="project" value="TreeGrafter"/>
</dbReference>
<dbReference type="PANTHER" id="PTHR42760">
    <property type="entry name" value="SHORT-CHAIN DEHYDROGENASES/REDUCTASES FAMILY MEMBER"/>
    <property type="match status" value="1"/>
</dbReference>
<name>A0AAW1NTD4_9CHLO</name>
<dbReference type="PANTHER" id="PTHR42760:SF133">
    <property type="entry name" value="3-OXOACYL-[ACYL-CARRIER-PROTEIN] REDUCTASE"/>
    <property type="match status" value="1"/>
</dbReference>
<comment type="similarity">
    <text evidence="1 3">Belongs to the short-chain dehydrogenases/reductases (SDR) family.</text>
</comment>
<dbReference type="PROSITE" id="PS00061">
    <property type="entry name" value="ADH_SHORT"/>
    <property type="match status" value="1"/>
</dbReference>
<gene>
    <name evidence="6" type="ORF">WJX73_004342</name>
</gene>
<dbReference type="EMBL" id="JALJOQ010000148">
    <property type="protein sequence ID" value="KAK9793710.1"/>
    <property type="molecule type" value="Genomic_DNA"/>
</dbReference>
<keyword evidence="7" id="KW-1185">Reference proteome</keyword>
<dbReference type="Proteomes" id="UP001465755">
    <property type="component" value="Unassembled WGS sequence"/>
</dbReference>